<reference evidence="9" key="1">
    <citation type="submission" date="2012-02" db="EMBL/GenBank/DDBJ databases">
        <title>The complete genome of Halobacteroides halobius DSM 5150.</title>
        <authorList>
            <person name="Lucas S."/>
            <person name="Copeland A."/>
            <person name="Lapidus A."/>
            <person name="Glavina del Rio T."/>
            <person name="Dalin E."/>
            <person name="Tice H."/>
            <person name="Bruce D."/>
            <person name="Goodwin L."/>
            <person name="Pitluck S."/>
            <person name="Peters L."/>
            <person name="Mikhailova N."/>
            <person name="Gu W."/>
            <person name="Kyrpides N."/>
            <person name="Mavromatis K."/>
            <person name="Ivanova N."/>
            <person name="Brettin T."/>
            <person name="Detter J.C."/>
            <person name="Han C."/>
            <person name="Larimer F."/>
            <person name="Land M."/>
            <person name="Hauser L."/>
            <person name="Markowitz V."/>
            <person name="Cheng J.-F."/>
            <person name="Hugenholtz P."/>
            <person name="Woyke T."/>
            <person name="Wu D."/>
            <person name="Tindall B."/>
            <person name="Pomrenke H."/>
            <person name="Brambilla E."/>
            <person name="Klenk H.-P."/>
            <person name="Eisen J.A."/>
        </authorList>
    </citation>
    <scope>NUCLEOTIDE SEQUENCE [LARGE SCALE GENOMIC DNA]</scope>
    <source>
        <strain evidence="9">ATCC 35273 / DSM 5150 / MD-1</strain>
    </source>
</reference>
<evidence type="ECO:0000256" key="1">
    <source>
        <dbReference type="ARBA" id="ARBA00001966"/>
    </source>
</evidence>
<keyword evidence="6" id="KW-0411">Iron-sulfur</keyword>
<dbReference type="GO" id="GO:0051539">
    <property type="term" value="F:4 iron, 4 sulfur cluster binding"/>
    <property type="evidence" value="ECO:0007669"/>
    <property type="project" value="UniProtKB-KW"/>
</dbReference>
<dbReference type="EMBL" id="CP003359">
    <property type="protein sequence ID" value="AGB40592.1"/>
    <property type="molecule type" value="Genomic_DNA"/>
</dbReference>
<dbReference type="InterPro" id="IPR007197">
    <property type="entry name" value="rSAM"/>
</dbReference>
<dbReference type="InterPro" id="IPR039661">
    <property type="entry name" value="ELP3"/>
</dbReference>
<keyword evidence="8" id="KW-0808">Transferase</keyword>
<evidence type="ECO:0000313" key="8">
    <source>
        <dbReference type="EMBL" id="AGB40592.1"/>
    </source>
</evidence>
<protein>
    <submittedName>
        <fullName evidence="8">Histone acetyltransferase</fullName>
    </submittedName>
</protein>
<proteinExistence type="predicted"/>
<evidence type="ECO:0000256" key="4">
    <source>
        <dbReference type="ARBA" id="ARBA00022723"/>
    </source>
</evidence>
<dbReference type="PATRIC" id="fig|748449.3.peg.579"/>
<dbReference type="PROSITE" id="PS51918">
    <property type="entry name" value="RADICAL_SAM"/>
    <property type="match status" value="1"/>
</dbReference>
<dbReference type="Pfam" id="PF16199">
    <property type="entry name" value="Radical_SAM_C"/>
    <property type="match status" value="1"/>
</dbReference>
<dbReference type="InterPro" id="IPR058240">
    <property type="entry name" value="rSAM_sf"/>
</dbReference>
<feature type="domain" description="Radical SAM core" evidence="7">
    <location>
        <begin position="1"/>
        <end position="236"/>
    </location>
</feature>
<accession>L0K5M6</accession>
<dbReference type="SMART" id="SM00729">
    <property type="entry name" value="Elp3"/>
    <property type="match status" value="1"/>
</dbReference>
<sequence length="337" mass="37964">MSNRNYIIPVFVPHLGCPHDCVFCNQEEITGIKKRINPQEVNEQINDYLATIPKSANRIEVAFYGGSFTAIEQEYQQQLLTVAQQRLEQDDLTGVRLSTRPDYITSEILKYLQEFGVTTIELGVQSLDNQVLKAAGRGHTRLDVQKAVSLIKEYSFALGLQMMPGLPQSTVESDLRTGREIIALTPDFVRIYPTLVIKGTKLEGLYQQGDYQPLVLSQAVDLVARLVVKFRKAAIPVIRVGLQPSEGVNKDEVIAGPFHSSFRQLVDSKLMLDKVIKQIKAQKLEKITVIINPKDESNLRGQKNKNLIYLKENYDLKQINIEASRALARGEIKVLTE</sequence>
<dbReference type="STRING" id="748449.Halha_0619"/>
<comment type="cofactor">
    <cofactor evidence="1">
        <name>[4Fe-4S] cluster</name>
        <dbReference type="ChEBI" id="CHEBI:49883"/>
    </cofactor>
</comment>
<organism evidence="8 9">
    <name type="scientific">Halobacteroides halobius (strain ATCC 35273 / DSM 5150 / MD-1)</name>
    <dbReference type="NCBI Taxonomy" id="748449"/>
    <lineage>
        <taxon>Bacteria</taxon>
        <taxon>Bacillati</taxon>
        <taxon>Bacillota</taxon>
        <taxon>Clostridia</taxon>
        <taxon>Halanaerobiales</taxon>
        <taxon>Halobacteroidaceae</taxon>
        <taxon>Halobacteroides</taxon>
    </lineage>
</organism>
<evidence type="ECO:0000256" key="2">
    <source>
        <dbReference type="ARBA" id="ARBA00022485"/>
    </source>
</evidence>
<dbReference type="eggNOG" id="COG1243">
    <property type="taxonomic scope" value="Bacteria"/>
</dbReference>
<dbReference type="GO" id="GO:0046872">
    <property type="term" value="F:metal ion binding"/>
    <property type="evidence" value="ECO:0007669"/>
    <property type="project" value="UniProtKB-KW"/>
</dbReference>
<dbReference type="PANTHER" id="PTHR11135:SF0">
    <property type="entry name" value="ELONGATOR COMPLEX PROTEIN 3"/>
    <property type="match status" value="1"/>
</dbReference>
<keyword evidence="3" id="KW-0949">S-adenosyl-L-methionine</keyword>
<keyword evidence="9" id="KW-1185">Reference proteome</keyword>
<dbReference type="RefSeq" id="WP_015326318.1">
    <property type="nucleotide sequence ID" value="NC_019978.1"/>
</dbReference>
<dbReference type="SFLD" id="SFLDS00029">
    <property type="entry name" value="Radical_SAM"/>
    <property type="match status" value="1"/>
</dbReference>
<dbReference type="GO" id="GO:0005737">
    <property type="term" value="C:cytoplasm"/>
    <property type="evidence" value="ECO:0007669"/>
    <property type="project" value="TreeGrafter"/>
</dbReference>
<dbReference type="Gene3D" id="3.80.30.20">
    <property type="entry name" value="tm_1862 like domain"/>
    <property type="match status" value="1"/>
</dbReference>
<dbReference type="GO" id="GO:0002926">
    <property type="term" value="P:tRNA wobble base 5-methoxycarbonylmethyl-2-thiouridinylation"/>
    <property type="evidence" value="ECO:0007669"/>
    <property type="project" value="TreeGrafter"/>
</dbReference>
<keyword evidence="5" id="KW-0408">Iron</keyword>
<evidence type="ECO:0000256" key="3">
    <source>
        <dbReference type="ARBA" id="ARBA00022691"/>
    </source>
</evidence>
<dbReference type="PANTHER" id="PTHR11135">
    <property type="entry name" value="HISTONE ACETYLTRANSFERASE-RELATED"/>
    <property type="match status" value="1"/>
</dbReference>
<evidence type="ECO:0000313" key="9">
    <source>
        <dbReference type="Proteomes" id="UP000010880"/>
    </source>
</evidence>
<keyword evidence="4" id="KW-0479">Metal-binding</keyword>
<dbReference type="SUPFAM" id="SSF102114">
    <property type="entry name" value="Radical SAM enzymes"/>
    <property type="match status" value="1"/>
</dbReference>
<evidence type="ECO:0000256" key="5">
    <source>
        <dbReference type="ARBA" id="ARBA00023004"/>
    </source>
</evidence>
<dbReference type="KEGG" id="hhl:Halha_0619"/>
<dbReference type="SFLD" id="SFLDG01082">
    <property type="entry name" value="B12-binding_domain_containing"/>
    <property type="match status" value="1"/>
</dbReference>
<keyword evidence="2" id="KW-0004">4Fe-4S</keyword>
<dbReference type="Proteomes" id="UP000010880">
    <property type="component" value="Chromosome"/>
</dbReference>
<name>L0K5M6_HALHC</name>
<evidence type="ECO:0000256" key="6">
    <source>
        <dbReference type="ARBA" id="ARBA00023014"/>
    </source>
</evidence>
<dbReference type="InterPro" id="IPR023404">
    <property type="entry name" value="rSAM_horseshoe"/>
</dbReference>
<gene>
    <name evidence="8" type="ordered locus">Halha_0619</name>
</gene>
<dbReference type="Pfam" id="PF04055">
    <property type="entry name" value="Radical_SAM"/>
    <property type="match status" value="1"/>
</dbReference>
<dbReference type="HOGENOM" id="CLU_057482_0_0_9"/>
<dbReference type="CDD" id="cd01335">
    <property type="entry name" value="Radical_SAM"/>
    <property type="match status" value="1"/>
</dbReference>
<dbReference type="InterPro" id="IPR006638">
    <property type="entry name" value="Elp3/MiaA/NifB-like_rSAM"/>
</dbReference>
<evidence type="ECO:0000259" key="7">
    <source>
        <dbReference type="PROSITE" id="PS51918"/>
    </source>
</evidence>
<dbReference type="SFLD" id="SFLDG01086">
    <property type="entry name" value="elongater_protein-like"/>
    <property type="match status" value="1"/>
</dbReference>
<dbReference type="GO" id="GO:0016740">
    <property type="term" value="F:transferase activity"/>
    <property type="evidence" value="ECO:0007669"/>
    <property type="project" value="UniProtKB-KW"/>
</dbReference>
<dbReference type="OrthoDB" id="9815044at2"/>
<dbReference type="InterPro" id="IPR032432">
    <property type="entry name" value="Radical_SAM_C"/>
</dbReference>
<dbReference type="AlphaFoldDB" id="L0K5M6"/>